<dbReference type="Gene3D" id="3.10.310.70">
    <property type="match status" value="1"/>
</dbReference>
<proteinExistence type="predicted"/>
<dbReference type="InterPro" id="IPR033932">
    <property type="entry name" value="YtcJ-like"/>
</dbReference>
<accession>A0ABT8HQH0</accession>
<evidence type="ECO:0000259" key="1">
    <source>
        <dbReference type="Pfam" id="PF07969"/>
    </source>
</evidence>
<protein>
    <submittedName>
        <fullName evidence="2">Amidohydrolase</fullName>
    </submittedName>
</protein>
<dbReference type="InterPro" id="IPR011059">
    <property type="entry name" value="Metal-dep_hydrolase_composite"/>
</dbReference>
<dbReference type="CDD" id="cd01300">
    <property type="entry name" value="YtcJ_like"/>
    <property type="match status" value="1"/>
</dbReference>
<sequence length="546" mass="60447">MKADVVFVNGEVLKVDEHHSIQEAVAVKENFIAAVGSNDDIKSYIGEKTEVIDLQGKSLVPGFIDSHVHLTIYGTNLLGVSCIESHIDSLEDIFYDLRMKVKETPKGKWVRAWGFDQHEIDEKRFPTREELDEISREHPILVIRTCNHMCVANSKALELADINNHTPDPEGGIIERDADGQLTGKLIENAHMQMFKVAGYSSEELSKSMKLASDAFIKEGITSIHDAGAYGKGSETLRIMQQAVGNKDIRVRVYAIMGSLTNSHDFVQQMVQEGKVTGLGNDNFKLGPVKLFTDGSSTGPTIATREPYTSDANNSGIIYYSQEDLDHYLGNAHKEGFQITAHAQGDRAIEMLLDCIEKAVKEHPRSNHRHRIEHAGIASPDLQQRMKELEIIPIPNPVFIYVNGDVYKQYYGDRVNVMYPARDYQELGIVAAFGSDAPVTFVNPLLGIHAAVNRKSKSGQNVGEQQRVDVLEALRCYTVNGAFASFDEKRKGSIEAGKLADLVVLSDSLLTIDPAKIKDLGVEMTMIDGKVLFKNEQLVYTGGGSR</sequence>
<organism evidence="2 3">
    <name type="scientific">Fictibacillus fluitans</name>
    <dbReference type="NCBI Taxonomy" id="3058422"/>
    <lineage>
        <taxon>Bacteria</taxon>
        <taxon>Bacillati</taxon>
        <taxon>Bacillota</taxon>
        <taxon>Bacilli</taxon>
        <taxon>Bacillales</taxon>
        <taxon>Fictibacillaceae</taxon>
        <taxon>Fictibacillus</taxon>
    </lineage>
</organism>
<feature type="domain" description="Amidohydrolase 3" evidence="1">
    <location>
        <begin position="50"/>
        <end position="533"/>
    </location>
</feature>
<dbReference type="Gene3D" id="2.30.40.10">
    <property type="entry name" value="Urease, subunit C, domain 1"/>
    <property type="match status" value="1"/>
</dbReference>
<dbReference type="PANTHER" id="PTHR22642">
    <property type="entry name" value="IMIDAZOLONEPROPIONASE"/>
    <property type="match status" value="1"/>
</dbReference>
<reference evidence="2" key="1">
    <citation type="submission" date="2023-07" db="EMBL/GenBank/DDBJ databases">
        <title>Fictibacillus sp. isolated from freshwater pond.</title>
        <authorList>
            <person name="Kirdat K."/>
            <person name="Bhat A."/>
            <person name="Mourya A."/>
            <person name="Yadav A."/>
        </authorList>
    </citation>
    <scope>NUCLEOTIDE SEQUENCE</scope>
    <source>
        <strain evidence="2">NE201</strain>
    </source>
</reference>
<dbReference type="Pfam" id="PF07969">
    <property type="entry name" value="Amidohydro_3"/>
    <property type="match status" value="1"/>
</dbReference>
<evidence type="ECO:0000313" key="2">
    <source>
        <dbReference type="EMBL" id="MDN4523001.1"/>
    </source>
</evidence>
<dbReference type="Proteomes" id="UP001172721">
    <property type="component" value="Unassembled WGS sequence"/>
</dbReference>
<evidence type="ECO:0000313" key="3">
    <source>
        <dbReference type="Proteomes" id="UP001172721"/>
    </source>
</evidence>
<comment type="caution">
    <text evidence="2">The sequence shown here is derived from an EMBL/GenBank/DDBJ whole genome shotgun (WGS) entry which is preliminary data.</text>
</comment>
<dbReference type="EMBL" id="JAUHTR010000001">
    <property type="protein sequence ID" value="MDN4523001.1"/>
    <property type="molecule type" value="Genomic_DNA"/>
</dbReference>
<dbReference type="InterPro" id="IPR032466">
    <property type="entry name" value="Metal_Hydrolase"/>
</dbReference>
<gene>
    <name evidence="2" type="ORF">QYB97_00865</name>
</gene>
<dbReference type="SUPFAM" id="SSF51556">
    <property type="entry name" value="Metallo-dependent hydrolases"/>
    <property type="match status" value="1"/>
</dbReference>
<dbReference type="SUPFAM" id="SSF51338">
    <property type="entry name" value="Composite domain of metallo-dependent hydrolases"/>
    <property type="match status" value="1"/>
</dbReference>
<dbReference type="InterPro" id="IPR013108">
    <property type="entry name" value="Amidohydro_3"/>
</dbReference>
<dbReference type="PANTHER" id="PTHR22642:SF2">
    <property type="entry name" value="PROTEIN LONG AFTER FAR-RED 3"/>
    <property type="match status" value="1"/>
</dbReference>
<keyword evidence="3" id="KW-1185">Reference proteome</keyword>
<name>A0ABT8HQH0_9BACL</name>
<dbReference type="RefSeq" id="WP_301164070.1">
    <property type="nucleotide sequence ID" value="NZ_JAUHTR010000001.1"/>
</dbReference>
<dbReference type="Gene3D" id="3.20.20.140">
    <property type="entry name" value="Metal-dependent hydrolases"/>
    <property type="match status" value="1"/>
</dbReference>